<dbReference type="Pfam" id="PF01520">
    <property type="entry name" value="Amidase_3"/>
    <property type="match status" value="1"/>
</dbReference>
<dbReference type="InterPro" id="IPR021731">
    <property type="entry name" value="AMIN_dom"/>
</dbReference>
<dbReference type="Gene3D" id="3.30.457.10">
    <property type="entry name" value="Copper amine oxidase-like, N-terminal domain"/>
    <property type="match status" value="1"/>
</dbReference>
<dbReference type="SMART" id="SM00646">
    <property type="entry name" value="Ami_3"/>
    <property type="match status" value="1"/>
</dbReference>
<dbReference type="Pfam" id="PF11741">
    <property type="entry name" value="AMIN"/>
    <property type="match status" value="1"/>
</dbReference>
<dbReference type="InterPro" id="IPR036582">
    <property type="entry name" value="Mao_N_sf"/>
</dbReference>
<protein>
    <recommendedName>
        <fullName evidence="3">MurNAc-LAA domain-containing protein</fullName>
    </recommendedName>
</protein>
<dbReference type="CDD" id="cd02696">
    <property type="entry name" value="MurNAc-LAA"/>
    <property type="match status" value="1"/>
</dbReference>
<gene>
    <name evidence="4" type="ORF">GCM10008014_18200</name>
</gene>
<reference evidence="5" key="1">
    <citation type="journal article" date="2019" name="Int. J. Syst. Evol. Microbiol.">
        <title>The Global Catalogue of Microorganisms (GCM) 10K type strain sequencing project: providing services to taxonomists for standard genome sequencing and annotation.</title>
        <authorList>
            <consortium name="The Broad Institute Genomics Platform"/>
            <consortium name="The Broad Institute Genome Sequencing Center for Infectious Disease"/>
            <person name="Wu L."/>
            <person name="Ma J."/>
        </authorList>
    </citation>
    <scope>NUCLEOTIDE SEQUENCE [LARGE SCALE GENOMIC DNA]</scope>
    <source>
        <strain evidence="5">CGMCC 1.12770</strain>
    </source>
</reference>
<accession>A0ABQ1Z8N2</accession>
<evidence type="ECO:0000313" key="4">
    <source>
        <dbReference type="EMBL" id="GGH51971.1"/>
    </source>
</evidence>
<feature type="signal peptide" evidence="2">
    <location>
        <begin position="1"/>
        <end position="24"/>
    </location>
</feature>
<dbReference type="InterPro" id="IPR002508">
    <property type="entry name" value="MurNAc-LAA_cat"/>
</dbReference>
<dbReference type="SUPFAM" id="SSF53187">
    <property type="entry name" value="Zn-dependent exopeptidases"/>
    <property type="match status" value="1"/>
</dbReference>
<name>A0ABQ1Z8N2_9BACL</name>
<keyword evidence="2" id="KW-0732">Signal</keyword>
<dbReference type="InterPro" id="IPR050695">
    <property type="entry name" value="N-acetylmuramoyl_amidase_3"/>
</dbReference>
<organism evidence="4 5">
    <name type="scientific">Paenibacillus silvae</name>
    <dbReference type="NCBI Taxonomy" id="1325358"/>
    <lineage>
        <taxon>Bacteria</taxon>
        <taxon>Bacillati</taxon>
        <taxon>Bacillota</taxon>
        <taxon>Bacilli</taxon>
        <taxon>Bacillales</taxon>
        <taxon>Paenibacillaceae</taxon>
        <taxon>Paenibacillus</taxon>
    </lineage>
</organism>
<dbReference type="Gene3D" id="2.60.40.3500">
    <property type="match status" value="1"/>
</dbReference>
<dbReference type="Pfam" id="PF07833">
    <property type="entry name" value="Cu_amine_oxidN1"/>
    <property type="match status" value="1"/>
</dbReference>
<dbReference type="EMBL" id="BMFU01000002">
    <property type="protein sequence ID" value="GGH51971.1"/>
    <property type="molecule type" value="Genomic_DNA"/>
</dbReference>
<dbReference type="PANTHER" id="PTHR30404:SF0">
    <property type="entry name" value="N-ACETYLMURAMOYL-L-ALANINE AMIDASE AMIC"/>
    <property type="match status" value="1"/>
</dbReference>
<evidence type="ECO:0000256" key="1">
    <source>
        <dbReference type="ARBA" id="ARBA00022801"/>
    </source>
</evidence>
<evidence type="ECO:0000256" key="2">
    <source>
        <dbReference type="SAM" id="SignalP"/>
    </source>
</evidence>
<dbReference type="InterPro" id="IPR012854">
    <property type="entry name" value="Cu_amine_oxidase-like_N"/>
</dbReference>
<proteinExistence type="predicted"/>
<comment type="caution">
    <text evidence="4">The sequence shown here is derived from an EMBL/GenBank/DDBJ whole genome shotgun (WGS) entry which is preliminary data.</text>
</comment>
<feature type="chain" id="PRO_5045672050" description="MurNAc-LAA domain-containing protein" evidence="2">
    <location>
        <begin position="25"/>
        <end position="477"/>
    </location>
</feature>
<keyword evidence="5" id="KW-1185">Reference proteome</keyword>
<keyword evidence="1" id="KW-0378">Hydrolase</keyword>
<evidence type="ECO:0000259" key="3">
    <source>
        <dbReference type="SMART" id="SM00646"/>
    </source>
</evidence>
<dbReference type="Gene3D" id="3.40.630.40">
    <property type="entry name" value="Zn-dependent exopeptidases"/>
    <property type="match status" value="1"/>
</dbReference>
<dbReference type="RefSeq" id="WP_188592121.1">
    <property type="nucleotide sequence ID" value="NZ_BMFU01000002.1"/>
</dbReference>
<sequence length="477" mass="51797">MKKMASLLLFSLLFLLVLTDSGHAATASPQTKIILDGHELVLPSDVEVVNINKNVMIPIRVVAENLKFKVKWDQKKQNVSIEQNNKAISLHVGRTEAYGQNGKVTLNTAPQLIKNTVVVPLRFVSEEMGLSVSWNNKDKIVGLTSAAVPSVEPAPSPPPVVSGPGQSTVWSKVNDISFGNHQLVVSIDHEVTPRITRLSNPDRIVVDLPDTTFGDMAPGMKQGTMGKLDVSGIPNVTEVRYSLFTNDPAQVRVVMELNNLSDVQVNVQYVSGKLIVDLAVAGIIGIPVPPAQQDNGKSIIVIDPGHGGKDPGTIGISKTQEKNFTLPLALKVQALLSQEPDIEVVMTRETDVYPTRPERVQLANTLNADVFVSIHGNSVEASPQISGTETFYYKRSSSKALADIMHRHLVEVLGFKDRGVKNGNLEVLRDTTMPAVLLEIGFLSNLAEEQAMLSETVQDKAAQAIVDAIKEFLHQPS</sequence>
<dbReference type="PANTHER" id="PTHR30404">
    <property type="entry name" value="N-ACETYLMURAMOYL-L-ALANINE AMIDASE"/>
    <property type="match status" value="1"/>
</dbReference>
<evidence type="ECO:0000313" key="5">
    <source>
        <dbReference type="Proteomes" id="UP000652153"/>
    </source>
</evidence>
<feature type="domain" description="MurNAc-LAA" evidence="3">
    <location>
        <begin position="360"/>
        <end position="470"/>
    </location>
</feature>
<dbReference type="Proteomes" id="UP000652153">
    <property type="component" value="Unassembled WGS sequence"/>
</dbReference>
<dbReference type="SUPFAM" id="SSF55383">
    <property type="entry name" value="Copper amine oxidase, domain N"/>
    <property type="match status" value="1"/>
</dbReference>